<dbReference type="EMBL" id="VBRY01000008">
    <property type="protein sequence ID" value="TLS66664.1"/>
    <property type="molecule type" value="Genomic_DNA"/>
</dbReference>
<evidence type="ECO:0000313" key="3">
    <source>
        <dbReference type="Proteomes" id="UP000306585"/>
    </source>
</evidence>
<dbReference type="Gene3D" id="3.40.50.150">
    <property type="entry name" value="Vaccinia Virus protein VP39"/>
    <property type="match status" value="1"/>
</dbReference>
<dbReference type="GO" id="GO:0008168">
    <property type="term" value="F:methyltransferase activity"/>
    <property type="evidence" value="ECO:0007669"/>
    <property type="project" value="UniProtKB-KW"/>
</dbReference>
<sequence length="203" mass="23310">MNAHERQRMVARHRDSARVHGYSTDALFWTSRGLQKQLFTVLAEVGVAAGDSVLDVGCGFGDLYSWLRGRKLTVEYTGIDISPDILEIGMRMNPGLNLLCGELFDFDWPQASFDWLLLSGTLNWQLHDDGAYMRRLVSRMYALCRHGVAFNMLDARKIDAELLGEMRAYEPDDVLSFCRRLSPDCHCRTDYLPDDFTIYMLKR</sequence>
<dbReference type="InterPro" id="IPR029063">
    <property type="entry name" value="SAM-dependent_MTases_sf"/>
</dbReference>
<dbReference type="OrthoDB" id="9800454at2"/>
<proteinExistence type="predicted"/>
<keyword evidence="2" id="KW-0808">Transferase</keyword>
<gene>
    <name evidence="2" type="ORF">FEF65_09055</name>
</gene>
<dbReference type="RefSeq" id="WP_138239494.1">
    <property type="nucleotide sequence ID" value="NZ_VBRZ01000024.1"/>
</dbReference>
<reference evidence="2 3" key="1">
    <citation type="journal article" date="2019" name="Appl. Environ. Microbiol.">
        <title>Environmental Evidence and Genomic Insight of Iron-oxidizing Bacteria Preference Towards More Corrosion Resistant Stainless Steel at Higher Salinities.</title>
        <authorList>
            <person name="Garrison C.E."/>
            <person name="Price K.A."/>
            <person name="Field E.K."/>
        </authorList>
    </citation>
    <scope>NUCLEOTIDE SEQUENCE [LARGE SCALE GENOMIC DNA]</scope>
    <source>
        <strain evidence="2 3">P3</strain>
    </source>
</reference>
<accession>A0A5R9GTT9</accession>
<dbReference type="GO" id="GO:0032259">
    <property type="term" value="P:methylation"/>
    <property type="evidence" value="ECO:0007669"/>
    <property type="project" value="UniProtKB-KW"/>
</dbReference>
<name>A0A5R9GTT9_9PROT</name>
<organism evidence="2 3">
    <name type="scientific">Mariprofundus erugo</name>
    <dbReference type="NCBI Taxonomy" id="2528639"/>
    <lineage>
        <taxon>Bacteria</taxon>
        <taxon>Pseudomonadati</taxon>
        <taxon>Pseudomonadota</taxon>
        <taxon>Candidatius Mariprofundia</taxon>
        <taxon>Mariprofundales</taxon>
        <taxon>Mariprofundaceae</taxon>
        <taxon>Mariprofundus</taxon>
    </lineage>
</organism>
<protein>
    <submittedName>
        <fullName evidence="2">Class I SAM-dependent methyltransferase</fullName>
    </submittedName>
</protein>
<dbReference type="SUPFAM" id="SSF53335">
    <property type="entry name" value="S-adenosyl-L-methionine-dependent methyltransferases"/>
    <property type="match status" value="1"/>
</dbReference>
<feature type="domain" description="Methyltransferase" evidence="1">
    <location>
        <begin position="53"/>
        <end position="145"/>
    </location>
</feature>
<keyword evidence="3" id="KW-1185">Reference proteome</keyword>
<comment type="caution">
    <text evidence="2">The sequence shown here is derived from an EMBL/GenBank/DDBJ whole genome shotgun (WGS) entry which is preliminary data.</text>
</comment>
<keyword evidence="2" id="KW-0489">Methyltransferase</keyword>
<dbReference type="CDD" id="cd02440">
    <property type="entry name" value="AdoMet_MTases"/>
    <property type="match status" value="1"/>
</dbReference>
<evidence type="ECO:0000259" key="1">
    <source>
        <dbReference type="Pfam" id="PF13649"/>
    </source>
</evidence>
<dbReference type="InterPro" id="IPR041698">
    <property type="entry name" value="Methyltransf_25"/>
</dbReference>
<dbReference type="Pfam" id="PF13649">
    <property type="entry name" value="Methyltransf_25"/>
    <property type="match status" value="1"/>
</dbReference>
<dbReference type="Proteomes" id="UP000306585">
    <property type="component" value="Unassembled WGS sequence"/>
</dbReference>
<evidence type="ECO:0000313" key="2">
    <source>
        <dbReference type="EMBL" id="TLS66664.1"/>
    </source>
</evidence>
<dbReference type="AlphaFoldDB" id="A0A5R9GTT9"/>